<protein>
    <recommendedName>
        <fullName evidence="2">Fe2OG dioxygenase domain-containing protein</fullName>
    </recommendedName>
</protein>
<comment type="similarity">
    <text evidence="1">Belongs to the iron/ascorbate-dependent oxidoreductase family.</text>
</comment>
<organism evidence="3 4">
    <name type="scientific">Daphnia magna</name>
    <dbReference type="NCBI Taxonomy" id="35525"/>
    <lineage>
        <taxon>Eukaryota</taxon>
        <taxon>Metazoa</taxon>
        <taxon>Ecdysozoa</taxon>
        <taxon>Arthropoda</taxon>
        <taxon>Crustacea</taxon>
        <taxon>Branchiopoda</taxon>
        <taxon>Diplostraca</taxon>
        <taxon>Cladocera</taxon>
        <taxon>Anomopoda</taxon>
        <taxon>Daphniidae</taxon>
        <taxon>Daphnia</taxon>
    </lineage>
</organism>
<dbReference type="EMBL" id="LRGB01000687">
    <property type="protein sequence ID" value="KZS16674.1"/>
    <property type="molecule type" value="Genomic_DNA"/>
</dbReference>
<keyword evidence="1" id="KW-0560">Oxidoreductase</keyword>
<evidence type="ECO:0000256" key="1">
    <source>
        <dbReference type="RuleBase" id="RU003682"/>
    </source>
</evidence>
<proteinExistence type="inferred from homology"/>
<dbReference type="InterPro" id="IPR026992">
    <property type="entry name" value="DIOX_N"/>
</dbReference>
<dbReference type="GO" id="GO:0046872">
    <property type="term" value="F:metal ion binding"/>
    <property type="evidence" value="ECO:0007669"/>
    <property type="project" value="UniProtKB-KW"/>
</dbReference>
<dbReference type="InterPro" id="IPR050231">
    <property type="entry name" value="Iron_ascorbate_oxido_reductase"/>
</dbReference>
<dbReference type="InterPro" id="IPR005123">
    <property type="entry name" value="Oxoglu/Fe-dep_dioxygenase_dom"/>
</dbReference>
<dbReference type="InterPro" id="IPR027443">
    <property type="entry name" value="IPNS-like_sf"/>
</dbReference>
<dbReference type="Pfam" id="PF14226">
    <property type="entry name" value="DIOX_N"/>
    <property type="match status" value="1"/>
</dbReference>
<dbReference type="OrthoDB" id="288590at2759"/>
<evidence type="ECO:0000259" key="2">
    <source>
        <dbReference type="PROSITE" id="PS51471"/>
    </source>
</evidence>
<dbReference type="AlphaFoldDB" id="A0A164ZRT6"/>
<keyword evidence="1" id="KW-0479">Metal-binding</keyword>
<dbReference type="PRINTS" id="PR00682">
    <property type="entry name" value="IPNSYNTHASE"/>
</dbReference>
<name>A0A164ZRT6_9CRUS</name>
<dbReference type="GO" id="GO:0016491">
    <property type="term" value="F:oxidoreductase activity"/>
    <property type="evidence" value="ECO:0007669"/>
    <property type="project" value="UniProtKB-KW"/>
</dbReference>
<dbReference type="Pfam" id="PF03171">
    <property type="entry name" value="2OG-FeII_Oxy"/>
    <property type="match status" value="1"/>
</dbReference>
<gene>
    <name evidence="3" type="ORF">APZ42_017276</name>
</gene>
<keyword evidence="1" id="KW-0408">Iron</keyword>
<reference evidence="3 4" key="1">
    <citation type="submission" date="2016-03" db="EMBL/GenBank/DDBJ databases">
        <title>EvidentialGene: Evidence-directed Construction of Genes on Genomes.</title>
        <authorList>
            <person name="Gilbert D.G."/>
            <person name="Choi J.-H."/>
            <person name="Mockaitis K."/>
            <person name="Colbourne J."/>
            <person name="Pfrender M."/>
        </authorList>
    </citation>
    <scope>NUCLEOTIDE SEQUENCE [LARGE SCALE GENOMIC DNA]</scope>
    <source>
        <strain evidence="3 4">Xinb3</strain>
        <tissue evidence="3">Complete organism</tissue>
    </source>
</reference>
<dbReference type="SUPFAM" id="SSF51197">
    <property type="entry name" value="Clavaminate synthase-like"/>
    <property type="match status" value="1"/>
</dbReference>
<dbReference type="PANTHER" id="PTHR47990">
    <property type="entry name" value="2-OXOGLUTARATE (2OG) AND FE(II)-DEPENDENT OXYGENASE SUPERFAMILY PROTEIN-RELATED"/>
    <property type="match status" value="1"/>
</dbReference>
<sequence length="312" mass="35066">MANDIPMVDLADIGLHHLDKPRESTVDRVANELDSAFSTVGFVYLKNHGVEQQTIDNVFQASKSFFQLPDAIKDVYRCGKPDSESDGYTGKDQEILDVSSLHEIREAYDVASPDGIYPDQHAPEFRKAINKLAPQLSELTTRLLKCMALALDLEEDFFSSRHQFMFHGAERNRTIFRSLYYPTLSDTDIQPGVVRCGAHSDYGAITLLLQDDMGGLEVLSKGEWIPATPIRGTILVNLGDLMQFWTSDRYVATVHRVLVPEEEVRRRSTRQSIAFFVHADNGVMISPIDGSEKHIPVEALAYLKSRISATYK</sequence>
<comment type="caution">
    <text evidence="3">The sequence shown here is derived from an EMBL/GenBank/DDBJ whole genome shotgun (WGS) entry which is preliminary data.</text>
</comment>
<feature type="domain" description="Fe2OG dioxygenase" evidence="2">
    <location>
        <begin position="170"/>
        <end position="279"/>
    </location>
</feature>
<accession>A0A164ZRT6</accession>
<evidence type="ECO:0000313" key="3">
    <source>
        <dbReference type="EMBL" id="KZS16674.1"/>
    </source>
</evidence>
<dbReference type="FunFam" id="2.60.120.330:FF:000038">
    <property type="entry name" value="Si:dkey-10o6.2"/>
    <property type="match status" value="1"/>
</dbReference>
<dbReference type="STRING" id="35525.A0A164ZRT6"/>
<dbReference type="InterPro" id="IPR044861">
    <property type="entry name" value="IPNS-like_FE2OG_OXY"/>
</dbReference>
<evidence type="ECO:0000313" key="4">
    <source>
        <dbReference type="Proteomes" id="UP000076858"/>
    </source>
</evidence>
<dbReference type="PROSITE" id="PS51471">
    <property type="entry name" value="FE2OG_OXY"/>
    <property type="match status" value="1"/>
</dbReference>
<keyword evidence="4" id="KW-1185">Reference proteome</keyword>
<dbReference type="Proteomes" id="UP000076858">
    <property type="component" value="Unassembled WGS sequence"/>
</dbReference>
<dbReference type="Gene3D" id="2.60.120.330">
    <property type="entry name" value="B-lactam Antibiotic, Isopenicillin N Synthase, Chain"/>
    <property type="match status" value="1"/>
</dbReference>